<evidence type="ECO:0000256" key="1">
    <source>
        <dbReference type="SAM" id="Phobius"/>
    </source>
</evidence>
<dbReference type="RefSeq" id="WP_120761500.1">
    <property type="nucleotide sequence ID" value="NZ_CP032630.1"/>
</dbReference>
<keyword evidence="1" id="KW-0812">Transmembrane</keyword>
<feature type="transmembrane region" description="Helical" evidence="1">
    <location>
        <begin position="15"/>
        <end position="36"/>
    </location>
</feature>
<dbReference type="KEGG" id="lyd:D7I47_02080"/>
<evidence type="ECO:0000313" key="2">
    <source>
        <dbReference type="EMBL" id="AYF97149.1"/>
    </source>
</evidence>
<keyword evidence="3" id="KW-1185">Reference proteome</keyword>
<keyword evidence="1" id="KW-0472">Membrane</keyword>
<organism evidence="2 3">
    <name type="scientific">Protaetiibacter intestinalis</name>
    <dbReference type="NCBI Taxonomy" id="2419774"/>
    <lineage>
        <taxon>Bacteria</taxon>
        <taxon>Bacillati</taxon>
        <taxon>Actinomycetota</taxon>
        <taxon>Actinomycetes</taxon>
        <taxon>Micrococcales</taxon>
        <taxon>Microbacteriaceae</taxon>
        <taxon>Protaetiibacter</taxon>
    </lineage>
</organism>
<evidence type="ECO:0000313" key="3">
    <source>
        <dbReference type="Proteomes" id="UP000278886"/>
    </source>
</evidence>
<dbReference type="EMBL" id="CP032630">
    <property type="protein sequence ID" value="AYF97149.1"/>
    <property type="molecule type" value="Genomic_DNA"/>
</dbReference>
<dbReference type="OrthoDB" id="5079845at2"/>
<protein>
    <submittedName>
        <fullName evidence="2">Uncharacterized protein</fullName>
    </submittedName>
</protein>
<gene>
    <name evidence="2" type="ORF">D7I47_02080</name>
</gene>
<name>A0A387B839_9MICO</name>
<accession>A0A387B839</accession>
<reference evidence="3" key="1">
    <citation type="submission" date="2018-09" db="EMBL/GenBank/DDBJ databases">
        <title>Genome sequencing of strain 2DFWR-13.</title>
        <authorList>
            <person name="Heo J."/>
            <person name="Kim S.-J."/>
            <person name="Kwon S.-W."/>
        </authorList>
    </citation>
    <scope>NUCLEOTIDE SEQUENCE [LARGE SCALE GENOMIC DNA]</scope>
    <source>
        <strain evidence="3">2DFWR-13</strain>
    </source>
</reference>
<keyword evidence="1" id="KW-1133">Transmembrane helix</keyword>
<sequence>MPTDDPLYPPVQYGGGWLLLVFAILLALVVAGFLVARLTRPRRLPPHPQGEQPTVIAQLRGEYLTAIDEVGARFAAGEIDARRAHGELSRLMRGFVNEYSGLEAPVLTLHDLVEAGVHPSLVDALSRFSYPSLFRRQPPVDPALGLEAARQVVRSWR</sequence>
<proteinExistence type="predicted"/>
<dbReference type="AlphaFoldDB" id="A0A387B839"/>
<dbReference type="Proteomes" id="UP000278886">
    <property type="component" value="Chromosome"/>
</dbReference>